<dbReference type="PANTHER" id="PTHR11845:SF13">
    <property type="entry name" value="5'-DEOXYNUCLEOTIDASE HDDC2"/>
    <property type="match status" value="1"/>
</dbReference>
<dbReference type="SUPFAM" id="SSF109604">
    <property type="entry name" value="HD-domain/PDEase-like"/>
    <property type="match status" value="1"/>
</dbReference>
<dbReference type="Pfam" id="PF13023">
    <property type="entry name" value="HD_3"/>
    <property type="match status" value="1"/>
</dbReference>
<dbReference type="GO" id="GO:0002953">
    <property type="term" value="F:5'-deoxynucleotidase activity"/>
    <property type="evidence" value="ECO:0007669"/>
    <property type="project" value="InterPro"/>
</dbReference>
<dbReference type="GO" id="GO:0005737">
    <property type="term" value="C:cytoplasm"/>
    <property type="evidence" value="ECO:0007669"/>
    <property type="project" value="TreeGrafter"/>
</dbReference>
<protein>
    <submittedName>
        <fullName evidence="4">Metal dependent phosphohydrolase</fullName>
    </submittedName>
</protein>
<comment type="caution">
    <text evidence="4">The sequence shown here is derived from an EMBL/GenBank/DDBJ whole genome shotgun (WGS) entry which is preliminary data.</text>
</comment>
<dbReference type="STRING" id="1754192.A0A1Y1XLH9"/>
<keyword evidence="1" id="KW-0479">Metal-binding</keyword>
<evidence type="ECO:0000313" key="4">
    <source>
        <dbReference type="EMBL" id="ORX86592.1"/>
    </source>
</evidence>
<sequence length="204" mass="23733">MGFEDFIESNNARLNQQLRFTAEIDKMTSIIRRTMLIDGNRRENDAEHSWHIAVMCLLFSEYAKEPVDIGRTVKMCVVHDLIEIYAGDTFAYDTVGNQTKAEREKAAADKLFALLPQEQGAEIRSLWEEFDAMETPDAKYASCMDRIQPFYHNTLTQGLTWREGQPKRAAIEKRMEIVKDFMPEIYKWVEKNLDNAVEKGWVKN</sequence>
<feature type="domain" description="HD" evidence="3">
    <location>
        <begin position="25"/>
        <end position="184"/>
    </location>
</feature>
<keyword evidence="2 4" id="KW-0378">Hydrolase</keyword>
<gene>
    <name evidence="4" type="ORF">BCR32DRAFT_324894</name>
</gene>
<dbReference type="PANTHER" id="PTHR11845">
    <property type="entry name" value="5'-DEOXYNUCLEOTIDASE HDDC2"/>
    <property type="match status" value="1"/>
</dbReference>
<reference evidence="4 5" key="2">
    <citation type="submission" date="2016-08" db="EMBL/GenBank/DDBJ databases">
        <title>Pervasive Adenine N6-methylation of Active Genes in Fungi.</title>
        <authorList>
            <consortium name="DOE Joint Genome Institute"/>
            <person name="Mondo S.J."/>
            <person name="Dannebaum R.O."/>
            <person name="Kuo R.C."/>
            <person name="Labutti K."/>
            <person name="Haridas S."/>
            <person name="Kuo A."/>
            <person name="Salamov A."/>
            <person name="Ahrendt S.R."/>
            <person name="Lipzen A."/>
            <person name="Sullivan W."/>
            <person name="Andreopoulos W.B."/>
            <person name="Clum A."/>
            <person name="Lindquist E."/>
            <person name="Daum C."/>
            <person name="Ramamoorthy G.K."/>
            <person name="Gryganskyi A."/>
            <person name="Culley D."/>
            <person name="Magnuson J.K."/>
            <person name="James T.Y."/>
            <person name="O'Malley M.A."/>
            <person name="Stajich J.E."/>
            <person name="Spatafora J.W."/>
            <person name="Visel A."/>
            <person name="Grigoriev I.V."/>
        </authorList>
    </citation>
    <scope>NUCLEOTIDE SEQUENCE [LARGE SCALE GENOMIC DNA]</scope>
    <source>
        <strain evidence="4 5">S4</strain>
    </source>
</reference>
<evidence type="ECO:0000313" key="5">
    <source>
        <dbReference type="Proteomes" id="UP000193944"/>
    </source>
</evidence>
<dbReference type="GO" id="GO:0046872">
    <property type="term" value="F:metal ion binding"/>
    <property type="evidence" value="ECO:0007669"/>
    <property type="project" value="UniProtKB-KW"/>
</dbReference>
<reference evidence="4 5" key="1">
    <citation type="submission" date="2016-08" db="EMBL/GenBank/DDBJ databases">
        <title>A Parts List for Fungal Cellulosomes Revealed by Comparative Genomics.</title>
        <authorList>
            <consortium name="DOE Joint Genome Institute"/>
            <person name="Haitjema C.H."/>
            <person name="Gilmore S.P."/>
            <person name="Henske J.K."/>
            <person name="Solomon K.V."/>
            <person name="De Groot R."/>
            <person name="Kuo A."/>
            <person name="Mondo S.J."/>
            <person name="Salamov A.A."/>
            <person name="Labutti K."/>
            <person name="Zhao Z."/>
            <person name="Chiniquy J."/>
            <person name="Barry K."/>
            <person name="Brewer H.M."/>
            <person name="Purvine S.O."/>
            <person name="Wright A.T."/>
            <person name="Boxma B."/>
            <person name="Van Alen T."/>
            <person name="Hackstein J.H."/>
            <person name="Baker S.E."/>
            <person name="Grigoriev I.V."/>
            <person name="O'Malley M.A."/>
        </authorList>
    </citation>
    <scope>NUCLEOTIDE SEQUENCE [LARGE SCALE GENOMIC DNA]</scope>
    <source>
        <strain evidence="4 5">S4</strain>
    </source>
</reference>
<proteinExistence type="predicted"/>
<dbReference type="AlphaFoldDB" id="A0A1Y1XLH9"/>
<evidence type="ECO:0000259" key="3">
    <source>
        <dbReference type="Pfam" id="PF13023"/>
    </source>
</evidence>
<dbReference type="InterPro" id="IPR039356">
    <property type="entry name" value="YfbR/HDDC2"/>
</dbReference>
<dbReference type="OrthoDB" id="10267617at2759"/>
<dbReference type="InterPro" id="IPR006674">
    <property type="entry name" value="HD_domain"/>
</dbReference>
<evidence type="ECO:0000256" key="2">
    <source>
        <dbReference type="ARBA" id="ARBA00022801"/>
    </source>
</evidence>
<dbReference type="EMBL" id="MCFG01000019">
    <property type="protein sequence ID" value="ORX86592.1"/>
    <property type="molecule type" value="Genomic_DNA"/>
</dbReference>
<accession>A0A1Y1XLH9</accession>
<dbReference type="Gene3D" id="1.10.3210.10">
    <property type="entry name" value="Hypothetical protein af1432"/>
    <property type="match status" value="1"/>
</dbReference>
<evidence type="ECO:0000256" key="1">
    <source>
        <dbReference type="ARBA" id="ARBA00022723"/>
    </source>
</evidence>
<organism evidence="4 5">
    <name type="scientific">Anaeromyces robustus</name>
    <dbReference type="NCBI Taxonomy" id="1754192"/>
    <lineage>
        <taxon>Eukaryota</taxon>
        <taxon>Fungi</taxon>
        <taxon>Fungi incertae sedis</taxon>
        <taxon>Chytridiomycota</taxon>
        <taxon>Chytridiomycota incertae sedis</taxon>
        <taxon>Neocallimastigomycetes</taxon>
        <taxon>Neocallimastigales</taxon>
        <taxon>Neocallimastigaceae</taxon>
        <taxon>Anaeromyces</taxon>
    </lineage>
</organism>
<name>A0A1Y1XLH9_9FUNG</name>
<keyword evidence="5" id="KW-1185">Reference proteome</keyword>
<dbReference type="Proteomes" id="UP000193944">
    <property type="component" value="Unassembled WGS sequence"/>
</dbReference>